<evidence type="ECO:0000313" key="7">
    <source>
        <dbReference type="Proteomes" id="UP000466578"/>
    </source>
</evidence>
<keyword evidence="2 4" id="KW-0238">DNA-binding</keyword>
<keyword evidence="3" id="KW-0804">Transcription</keyword>
<dbReference type="Proteomes" id="UP000466578">
    <property type="component" value="Chromosome"/>
</dbReference>
<proteinExistence type="predicted"/>
<dbReference type="SUPFAM" id="SSF46689">
    <property type="entry name" value="Homeodomain-like"/>
    <property type="match status" value="1"/>
</dbReference>
<dbReference type="RefSeq" id="WP_080587996.1">
    <property type="nucleotide sequence ID" value="NC_016948.1"/>
</dbReference>
<dbReference type="Pfam" id="PF00440">
    <property type="entry name" value="TetR_N"/>
    <property type="match status" value="1"/>
</dbReference>
<keyword evidence="1" id="KW-0805">Transcription regulation</keyword>
<organism evidence="6 7">
    <name type="scientific">Mycobacterium paraintracellulare</name>
    <dbReference type="NCBI Taxonomy" id="1138383"/>
    <lineage>
        <taxon>Bacteria</taxon>
        <taxon>Bacillati</taxon>
        <taxon>Actinomycetota</taxon>
        <taxon>Actinomycetes</taxon>
        <taxon>Mycobacteriales</taxon>
        <taxon>Mycobacteriaceae</taxon>
        <taxon>Mycobacterium</taxon>
        <taxon>Mycobacterium avium complex (MAC)</taxon>
    </lineage>
</organism>
<evidence type="ECO:0000256" key="2">
    <source>
        <dbReference type="ARBA" id="ARBA00023125"/>
    </source>
</evidence>
<gene>
    <name evidence="6" type="ORF">MPRI_35370</name>
</gene>
<accession>A0ABM7K8Z1</accession>
<dbReference type="GeneID" id="45453930"/>
<dbReference type="PANTHER" id="PTHR30055">
    <property type="entry name" value="HTH-TYPE TRANSCRIPTIONAL REGULATOR RUTR"/>
    <property type="match status" value="1"/>
</dbReference>
<evidence type="ECO:0000256" key="4">
    <source>
        <dbReference type="PROSITE-ProRule" id="PRU00335"/>
    </source>
</evidence>
<protein>
    <recommendedName>
        <fullName evidence="5">HTH tetR-type domain-containing protein</fullName>
    </recommendedName>
</protein>
<feature type="DNA-binding region" description="H-T-H motif" evidence="4">
    <location>
        <begin position="33"/>
        <end position="52"/>
    </location>
</feature>
<dbReference type="InterPro" id="IPR001647">
    <property type="entry name" value="HTH_TetR"/>
</dbReference>
<evidence type="ECO:0000259" key="5">
    <source>
        <dbReference type="PROSITE" id="PS50977"/>
    </source>
</evidence>
<dbReference type="PROSITE" id="PS50977">
    <property type="entry name" value="HTH_TETR_2"/>
    <property type="match status" value="1"/>
</dbReference>
<evidence type="ECO:0000256" key="1">
    <source>
        <dbReference type="ARBA" id="ARBA00023015"/>
    </source>
</evidence>
<evidence type="ECO:0000256" key="3">
    <source>
        <dbReference type="ARBA" id="ARBA00023163"/>
    </source>
</evidence>
<dbReference type="PRINTS" id="PR00455">
    <property type="entry name" value="HTHTETR"/>
</dbReference>
<sequence>MAERSRRNTAEVRQLLVEAAERVFSAKGFAAATADDIAKEAGVARSAIWRHFDDKADLFGAAVLQPFVEFLENYRVAYDTSNPEWGDYEITRTIVELFYDSCVEHRHAIARIAVAGEDLDASTMTRLEEHFDRFFDEIMRTTAIQAERRGWVPRTGLEQTMRLLFGSIAAIVIFDRPIIFSQATLADRDGVVDHVTRLFLYGARLSRD</sequence>
<name>A0ABM7K8Z1_9MYCO</name>
<dbReference type="InterPro" id="IPR050109">
    <property type="entry name" value="HTH-type_TetR-like_transc_reg"/>
</dbReference>
<dbReference type="PANTHER" id="PTHR30055:SF234">
    <property type="entry name" value="HTH-TYPE TRANSCRIPTIONAL REGULATOR BETI"/>
    <property type="match status" value="1"/>
</dbReference>
<feature type="domain" description="HTH tetR-type" evidence="5">
    <location>
        <begin position="10"/>
        <end position="70"/>
    </location>
</feature>
<reference evidence="6 7" key="1">
    <citation type="journal article" date="2019" name="Emerg. Microbes Infect.">
        <title>Comprehensive subspecies identification of 175 nontuberculous mycobacteria species based on 7547 genomic profiles.</title>
        <authorList>
            <person name="Matsumoto Y."/>
            <person name="Kinjo T."/>
            <person name="Motooka D."/>
            <person name="Nabeya D."/>
            <person name="Jung N."/>
            <person name="Uechi K."/>
            <person name="Horii T."/>
            <person name="Iida T."/>
            <person name="Fujita J."/>
            <person name="Nakamura S."/>
        </authorList>
    </citation>
    <scope>NUCLEOTIDE SEQUENCE [LARGE SCALE GENOMIC DNA]</scope>
    <source>
        <strain evidence="6 7">JCM 30622</strain>
    </source>
</reference>
<keyword evidence="7" id="KW-1185">Reference proteome</keyword>
<dbReference type="EMBL" id="AP022597">
    <property type="protein sequence ID" value="BBY71350.1"/>
    <property type="molecule type" value="Genomic_DNA"/>
</dbReference>
<dbReference type="Gene3D" id="1.10.357.10">
    <property type="entry name" value="Tetracycline Repressor, domain 2"/>
    <property type="match status" value="1"/>
</dbReference>
<evidence type="ECO:0000313" key="6">
    <source>
        <dbReference type="EMBL" id="BBY71350.1"/>
    </source>
</evidence>
<dbReference type="InterPro" id="IPR009057">
    <property type="entry name" value="Homeodomain-like_sf"/>
</dbReference>